<dbReference type="InterPro" id="IPR000795">
    <property type="entry name" value="T_Tr_GTP-bd_dom"/>
</dbReference>
<evidence type="ECO:0000256" key="10">
    <source>
        <dbReference type="HAMAP-Rule" id="MF_00100"/>
    </source>
</evidence>
<dbReference type="Pfam" id="PF22042">
    <property type="entry name" value="EF-G_D2"/>
    <property type="match status" value="1"/>
</dbReference>
<dbReference type="Pfam" id="PF11987">
    <property type="entry name" value="IF-2"/>
    <property type="match status" value="1"/>
</dbReference>
<dbReference type="FunFam" id="2.40.30.10:FF:000054">
    <property type="entry name" value="Translation initiation factor IF-2"/>
    <property type="match status" value="1"/>
</dbReference>
<keyword evidence="8 10" id="KW-0342">GTP-binding</keyword>
<evidence type="ECO:0000256" key="3">
    <source>
        <dbReference type="ARBA" id="ARBA00020675"/>
    </source>
</evidence>
<dbReference type="NCBIfam" id="TIGR00231">
    <property type="entry name" value="small_GTP"/>
    <property type="match status" value="1"/>
</dbReference>
<dbReference type="CDD" id="cd03692">
    <property type="entry name" value="mtIF2_IVc"/>
    <property type="match status" value="1"/>
</dbReference>
<keyword evidence="6 10" id="KW-0547">Nucleotide-binding</keyword>
<dbReference type="InterPro" id="IPR009000">
    <property type="entry name" value="Transl_B-barrel_sf"/>
</dbReference>
<comment type="caution">
    <text evidence="15">The sequence shown here is derived from an EMBL/GenBank/DDBJ whole genome shotgun (WGS) entry which is preliminary data.</text>
</comment>
<evidence type="ECO:0000256" key="2">
    <source>
        <dbReference type="ARBA" id="ARBA00007733"/>
    </source>
</evidence>
<accession>A0A292YBG8</accession>
<dbReference type="InterPro" id="IPR023115">
    <property type="entry name" value="TIF_IF2_dom3"/>
</dbReference>
<feature type="region of interest" description="Disordered" evidence="13">
    <location>
        <begin position="103"/>
        <end position="150"/>
    </location>
</feature>
<dbReference type="FunFam" id="3.40.50.300:FF:000019">
    <property type="entry name" value="Translation initiation factor IF-2"/>
    <property type="match status" value="1"/>
</dbReference>
<evidence type="ECO:0000256" key="8">
    <source>
        <dbReference type="ARBA" id="ARBA00023134"/>
    </source>
</evidence>
<evidence type="ECO:0000256" key="13">
    <source>
        <dbReference type="SAM" id="MobiDB-lite"/>
    </source>
</evidence>
<dbReference type="InterPro" id="IPR005225">
    <property type="entry name" value="Small_GTP-bd"/>
</dbReference>
<dbReference type="PROSITE" id="PS01176">
    <property type="entry name" value="IF2"/>
    <property type="match status" value="1"/>
</dbReference>
<organism evidence="15 16">
    <name type="scientific">Lebetimonas natsushimae</name>
    <dbReference type="NCBI Taxonomy" id="1936991"/>
    <lineage>
        <taxon>Bacteria</taxon>
        <taxon>Pseudomonadati</taxon>
        <taxon>Campylobacterota</taxon>
        <taxon>Epsilonproteobacteria</taxon>
        <taxon>Nautiliales</taxon>
        <taxon>Nautiliaceae</taxon>
        <taxon>Lebetimonas</taxon>
    </lineage>
</organism>
<dbReference type="PRINTS" id="PR00449">
    <property type="entry name" value="RASTRNSFRMNG"/>
</dbReference>
<evidence type="ECO:0000256" key="4">
    <source>
        <dbReference type="ARBA" id="ARBA00022490"/>
    </source>
</evidence>
<dbReference type="InterPro" id="IPR006847">
    <property type="entry name" value="IF2_N"/>
</dbReference>
<dbReference type="RefSeq" id="WP_202970416.1">
    <property type="nucleotide sequence ID" value="NZ_BDME01000001.1"/>
</dbReference>
<keyword evidence="16" id="KW-1185">Reference proteome</keyword>
<dbReference type="GO" id="GO:0003924">
    <property type="term" value="F:GTPase activity"/>
    <property type="evidence" value="ECO:0007669"/>
    <property type="project" value="UniProtKB-UniRule"/>
</dbReference>
<dbReference type="Pfam" id="PF03144">
    <property type="entry name" value="GTP_EFTU_D2"/>
    <property type="match status" value="1"/>
</dbReference>
<feature type="region of interest" description="G-domain" evidence="10">
    <location>
        <begin position="329"/>
        <end position="477"/>
    </location>
</feature>
<comment type="similarity">
    <text evidence="2 10 11">Belongs to the TRAFAC class translation factor GTPase superfamily. Classic translation factor GTPase family. IF-2 subfamily.</text>
</comment>
<keyword evidence="5 10" id="KW-0396">Initiation factor</keyword>
<evidence type="ECO:0000256" key="5">
    <source>
        <dbReference type="ARBA" id="ARBA00022540"/>
    </source>
</evidence>
<dbReference type="Gene3D" id="3.40.50.10050">
    <property type="entry name" value="Translation initiation factor IF- 2, domain 3"/>
    <property type="match status" value="1"/>
</dbReference>
<dbReference type="HAMAP" id="MF_00100_B">
    <property type="entry name" value="IF_2_B"/>
    <property type="match status" value="1"/>
</dbReference>
<gene>
    <name evidence="10" type="primary">infB</name>
    <name evidence="15" type="ORF">LNAT_P0403</name>
</gene>
<dbReference type="SUPFAM" id="SSF52540">
    <property type="entry name" value="P-loop containing nucleoside triphosphate hydrolases"/>
    <property type="match status" value="1"/>
</dbReference>
<keyword evidence="7 10" id="KW-0648">Protein biosynthesis</keyword>
<dbReference type="Gene3D" id="3.40.50.300">
    <property type="entry name" value="P-loop containing nucleotide triphosphate hydrolases"/>
    <property type="match status" value="1"/>
</dbReference>
<evidence type="ECO:0000313" key="15">
    <source>
        <dbReference type="EMBL" id="GAX87108.1"/>
    </source>
</evidence>
<evidence type="ECO:0000313" key="16">
    <source>
        <dbReference type="Proteomes" id="UP000217944"/>
    </source>
</evidence>
<dbReference type="GO" id="GO:0005829">
    <property type="term" value="C:cytosol"/>
    <property type="evidence" value="ECO:0007669"/>
    <property type="project" value="TreeGrafter"/>
</dbReference>
<reference evidence="15 16" key="1">
    <citation type="journal article" date="2017" name="Syst. Appl. Microbiol.">
        <title>Lebetimonas natsushimae sp. nov., a novel strictly anaerobic, moderately thermophilic chemoautotroph isolated from a deep-sea hydrothermal vent polychaete nest in the Mid-Okinawa Trough.</title>
        <authorList>
            <person name="Nagata R."/>
            <person name="Takaki Y."/>
            <person name="Tame A."/>
            <person name="Nunoura T."/>
            <person name="Muto H."/>
            <person name="Mino S."/>
            <person name="Sawayama S."/>
            <person name="Takai K."/>
            <person name="Nakagawa S."/>
        </authorList>
    </citation>
    <scope>NUCLEOTIDE SEQUENCE [LARGE SCALE GENOMIC DNA]</scope>
    <source>
        <strain evidence="15 16">HS1857</strain>
    </source>
</reference>
<evidence type="ECO:0000256" key="11">
    <source>
        <dbReference type="RuleBase" id="RU000644"/>
    </source>
</evidence>
<dbReference type="Pfam" id="PF00009">
    <property type="entry name" value="GTP_EFTU"/>
    <property type="match status" value="1"/>
</dbReference>
<feature type="compositionally biased region" description="Basic and acidic residues" evidence="13">
    <location>
        <begin position="104"/>
        <end position="126"/>
    </location>
</feature>
<feature type="binding site" evidence="10">
    <location>
        <begin position="381"/>
        <end position="385"/>
    </location>
    <ligand>
        <name>GTP</name>
        <dbReference type="ChEBI" id="CHEBI:37565"/>
    </ligand>
</feature>
<evidence type="ECO:0000256" key="9">
    <source>
        <dbReference type="ARBA" id="ARBA00025162"/>
    </source>
</evidence>
<dbReference type="InterPro" id="IPR036925">
    <property type="entry name" value="TIF_IF2_dom3_sf"/>
</dbReference>
<feature type="domain" description="Tr-type G" evidence="14">
    <location>
        <begin position="326"/>
        <end position="495"/>
    </location>
</feature>
<dbReference type="CDD" id="cd03702">
    <property type="entry name" value="IF2_mtIF2_II"/>
    <property type="match status" value="1"/>
</dbReference>
<evidence type="ECO:0000256" key="12">
    <source>
        <dbReference type="RuleBase" id="RU000645"/>
    </source>
</evidence>
<evidence type="ECO:0000256" key="6">
    <source>
        <dbReference type="ARBA" id="ARBA00022741"/>
    </source>
</evidence>
<dbReference type="InterPro" id="IPR053905">
    <property type="entry name" value="EF-G-like_DII"/>
</dbReference>
<feature type="compositionally biased region" description="Basic residues" evidence="13">
    <location>
        <begin position="135"/>
        <end position="146"/>
    </location>
</feature>
<dbReference type="PROSITE" id="PS51722">
    <property type="entry name" value="G_TR_2"/>
    <property type="match status" value="1"/>
</dbReference>
<dbReference type="NCBIfam" id="TIGR00487">
    <property type="entry name" value="IF-2"/>
    <property type="match status" value="1"/>
</dbReference>
<dbReference type="InterPro" id="IPR004161">
    <property type="entry name" value="EFTu-like_2"/>
</dbReference>
<dbReference type="FunFam" id="2.40.30.10:FF:000008">
    <property type="entry name" value="Translation initiation factor IF-2"/>
    <property type="match status" value="1"/>
</dbReference>
<dbReference type="CDD" id="cd01887">
    <property type="entry name" value="IF2_eIF5B"/>
    <property type="match status" value="1"/>
</dbReference>
<dbReference type="EMBL" id="BDME01000001">
    <property type="protein sequence ID" value="GAX87108.1"/>
    <property type="molecule type" value="Genomic_DNA"/>
</dbReference>
<dbReference type="SUPFAM" id="SSF52156">
    <property type="entry name" value="Initiation factor IF2/eIF5b, domain 3"/>
    <property type="match status" value="1"/>
</dbReference>
<dbReference type="FunFam" id="3.40.50.10050:FF:000001">
    <property type="entry name" value="Translation initiation factor IF-2"/>
    <property type="match status" value="1"/>
</dbReference>
<evidence type="ECO:0000256" key="1">
    <source>
        <dbReference type="ARBA" id="ARBA00004496"/>
    </source>
</evidence>
<evidence type="ECO:0000256" key="7">
    <source>
        <dbReference type="ARBA" id="ARBA00022917"/>
    </source>
</evidence>
<dbReference type="PANTHER" id="PTHR43381:SF5">
    <property type="entry name" value="TR-TYPE G DOMAIN-CONTAINING PROTEIN"/>
    <property type="match status" value="1"/>
</dbReference>
<feature type="binding site" evidence="10">
    <location>
        <begin position="435"/>
        <end position="438"/>
    </location>
    <ligand>
        <name>GTP</name>
        <dbReference type="ChEBI" id="CHEBI:37565"/>
    </ligand>
</feature>
<dbReference type="Pfam" id="PF04760">
    <property type="entry name" value="IF2_N"/>
    <property type="match status" value="1"/>
</dbReference>
<dbReference type="AlphaFoldDB" id="A0A292YBG8"/>
<dbReference type="InterPro" id="IPR000178">
    <property type="entry name" value="TF_IF2_bacterial-like"/>
</dbReference>
<comment type="subcellular location">
    <subcellularLocation>
        <location evidence="1 10 12">Cytoplasm</location>
    </subcellularLocation>
</comment>
<dbReference type="InterPro" id="IPR027417">
    <property type="entry name" value="P-loop_NTPase"/>
</dbReference>
<protein>
    <recommendedName>
        <fullName evidence="3 10">Translation initiation factor IF-2</fullName>
    </recommendedName>
</protein>
<feature type="binding site" evidence="10">
    <location>
        <begin position="335"/>
        <end position="342"/>
    </location>
    <ligand>
        <name>GTP</name>
        <dbReference type="ChEBI" id="CHEBI:37565"/>
    </ligand>
</feature>
<dbReference type="Proteomes" id="UP000217944">
    <property type="component" value="Unassembled WGS sequence"/>
</dbReference>
<name>A0A292YBG8_9BACT</name>
<keyword evidence="4 10" id="KW-0963">Cytoplasm</keyword>
<dbReference type="InterPro" id="IPR044145">
    <property type="entry name" value="IF2_II"/>
</dbReference>
<dbReference type="GO" id="GO:0003743">
    <property type="term" value="F:translation initiation factor activity"/>
    <property type="evidence" value="ECO:0007669"/>
    <property type="project" value="UniProtKB-UniRule"/>
</dbReference>
<comment type="function">
    <text evidence="9 10 11">One of the essential components for the initiation of protein synthesis. Protects formylmethionyl-tRNA from spontaneous hydrolysis and promotes its binding to the 30S ribosomal subunits. Also involved in the hydrolysis of GTP during the formation of the 70S ribosomal complex.</text>
</comment>
<dbReference type="SUPFAM" id="SSF50447">
    <property type="entry name" value="Translation proteins"/>
    <property type="match status" value="2"/>
</dbReference>
<sequence length="830" mass="92878">MKIKVSMVAREMGLKAKEVVELAKELGIEAKVRGEITPLEAAKIQEYFLNKDKKSETKEEKTEIKKEKIETKEIKESKEEKPRRRRKTFNDLVKKTKQGITLVKRKEEKPEVKEKPEIQEVKEEKAPQPTGAKETKKKKEAKKVTKPKKEEKELTINVDLADMDVIEENQVELLDLYFNDISMKDDEIQDKVKTKKTITENKKEEKKAVKSVINRRKKASEGGLTKEGIKKKKKKKKEVKQEIIKVPKEVRVHEFADLIKKSLEEVITALRELGEERDKNDFLGEEYIETLAEEFGVPVEVYDPLAEFDYVKKYDEKCANSENLKERPPIVTIMGHVDHGKTSLLDKIRNSRITAKEAGGITQHIGAYMVEKDGKKITFIDTPGHEAFTEMRARGAQVTDIAIIVVAADDGVMPQTREAIAHAQAAEVPFIIAVNKIDKPDANPDLVKSQLAEMGITPVEWGGEYEFVHVSAKTGEGIDDLLETILMQAEIMELKADPTCPAKAVVIESRIEKGKGPVGTVIVKNGTLKKQDSFVCGITYGRVRLIIDDLGKQKKEVKPGEPAEITGFDEAPIAGDTLVVVESDKLAKETADKWKTFLEEREKSKSTKATLEDLQKMILEGELKKLPVIVKADTQGSVEAIKGSLSKLKNEEVKVDVIHSDVGAITENDVILAKASEPKAIILGFNVRPTSGAKTKAKQEGIEIRTYSIIYDLLDDVKELLSGLMTPKVKEEVTATVEVRETFNVPKVGTVAGCYVQDGVVHRGDFVRVIRDGVVIYDSKLASLKRFKDDVKEVGKGFECGIMIEGFNDIKVGDILETYQKIEEKASFEG</sequence>
<dbReference type="Gene3D" id="2.40.30.10">
    <property type="entry name" value="Translation factors"/>
    <property type="match status" value="2"/>
</dbReference>
<evidence type="ECO:0000259" key="14">
    <source>
        <dbReference type="PROSITE" id="PS51722"/>
    </source>
</evidence>
<dbReference type="PANTHER" id="PTHR43381">
    <property type="entry name" value="TRANSLATION INITIATION FACTOR IF-2-RELATED"/>
    <property type="match status" value="1"/>
</dbReference>
<dbReference type="InterPro" id="IPR015760">
    <property type="entry name" value="TIF_IF2"/>
</dbReference>
<dbReference type="GO" id="GO:0005525">
    <property type="term" value="F:GTP binding"/>
    <property type="evidence" value="ECO:0007669"/>
    <property type="project" value="UniProtKB-KW"/>
</dbReference>
<proteinExistence type="inferred from homology"/>